<comment type="caution">
    <text evidence="2">The sequence shown here is derived from an EMBL/GenBank/DDBJ whole genome shotgun (WGS) entry which is preliminary data.</text>
</comment>
<accession>A0AAW2WBV0</accession>
<sequence length="123" mass="14219">MRKRVFRLPSGLRKANLDSHKLCVVGRLLSNKPFKFKALCSSIRSMILPVKGMDIRQLEEGRILIRFNHIIDKQRALEGCPWSFEKNVLILNSVGDFENPMHVALEVCDFYVHVHDLPLSMMN</sequence>
<organism evidence="2">
    <name type="scientific">Sesamum latifolium</name>
    <dbReference type="NCBI Taxonomy" id="2727402"/>
    <lineage>
        <taxon>Eukaryota</taxon>
        <taxon>Viridiplantae</taxon>
        <taxon>Streptophyta</taxon>
        <taxon>Embryophyta</taxon>
        <taxon>Tracheophyta</taxon>
        <taxon>Spermatophyta</taxon>
        <taxon>Magnoliopsida</taxon>
        <taxon>eudicotyledons</taxon>
        <taxon>Gunneridae</taxon>
        <taxon>Pentapetalae</taxon>
        <taxon>asterids</taxon>
        <taxon>lamiids</taxon>
        <taxon>Lamiales</taxon>
        <taxon>Pedaliaceae</taxon>
        <taxon>Sesamum</taxon>
    </lineage>
</organism>
<dbReference type="AlphaFoldDB" id="A0AAW2WBV0"/>
<evidence type="ECO:0000313" key="2">
    <source>
        <dbReference type="EMBL" id="KAL0439102.1"/>
    </source>
</evidence>
<protein>
    <recommendedName>
        <fullName evidence="1">DUF4283 domain-containing protein</fullName>
    </recommendedName>
</protein>
<proteinExistence type="predicted"/>
<reference evidence="2" key="2">
    <citation type="journal article" date="2024" name="Plant">
        <title>Genomic evolution and insights into agronomic trait innovations of Sesamum species.</title>
        <authorList>
            <person name="Miao H."/>
            <person name="Wang L."/>
            <person name="Qu L."/>
            <person name="Liu H."/>
            <person name="Sun Y."/>
            <person name="Le M."/>
            <person name="Wang Q."/>
            <person name="Wei S."/>
            <person name="Zheng Y."/>
            <person name="Lin W."/>
            <person name="Duan Y."/>
            <person name="Cao H."/>
            <person name="Xiong S."/>
            <person name="Wang X."/>
            <person name="Wei L."/>
            <person name="Li C."/>
            <person name="Ma Q."/>
            <person name="Ju M."/>
            <person name="Zhao R."/>
            <person name="Li G."/>
            <person name="Mu C."/>
            <person name="Tian Q."/>
            <person name="Mei H."/>
            <person name="Zhang T."/>
            <person name="Gao T."/>
            <person name="Zhang H."/>
        </authorList>
    </citation>
    <scope>NUCLEOTIDE SEQUENCE</scope>
    <source>
        <strain evidence="2">KEN1</strain>
    </source>
</reference>
<gene>
    <name evidence="2" type="ORF">Slati_2393200</name>
</gene>
<evidence type="ECO:0000259" key="1">
    <source>
        <dbReference type="Pfam" id="PF14111"/>
    </source>
</evidence>
<dbReference type="InterPro" id="IPR025558">
    <property type="entry name" value="DUF4283"/>
</dbReference>
<name>A0AAW2WBV0_9LAMI</name>
<dbReference type="Pfam" id="PF14111">
    <property type="entry name" value="DUF4283"/>
    <property type="match status" value="1"/>
</dbReference>
<reference evidence="2" key="1">
    <citation type="submission" date="2020-06" db="EMBL/GenBank/DDBJ databases">
        <authorList>
            <person name="Li T."/>
            <person name="Hu X."/>
            <person name="Zhang T."/>
            <person name="Song X."/>
            <person name="Zhang H."/>
            <person name="Dai N."/>
            <person name="Sheng W."/>
            <person name="Hou X."/>
            <person name="Wei L."/>
        </authorList>
    </citation>
    <scope>NUCLEOTIDE SEQUENCE</scope>
    <source>
        <strain evidence="2">KEN1</strain>
        <tissue evidence="2">Leaf</tissue>
    </source>
</reference>
<dbReference type="EMBL" id="JACGWN010000008">
    <property type="protein sequence ID" value="KAL0439102.1"/>
    <property type="molecule type" value="Genomic_DNA"/>
</dbReference>
<feature type="domain" description="DUF4283" evidence="1">
    <location>
        <begin position="18"/>
        <end position="92"/>
    </location>
</feature>